<evidence type="ECO:0000313" key="1">
    <source>
        <dbReference type="EMBL" id="MFC0524440.1"/>
    </source>
</evidence>
<reference evidence="1 2" key="1">
    <citation type="submission" date="2024-09" db="EMBL/GenBank/DDBJ databases">
        <authorList>
            <person name="Sun Q."/>
            <person name="Mori K."/>
        </authorList>
    </citation>
    <scope>NUCLEOTIDE SEQUENCE [LARGE SCALE GENOMIC DNA]</scope>
    <source>
        <strain evidence="1 2">NCAIM B.02529</strain>
    </source>
</reference>
<dbReference type="Proteomes" id="UP001589836">
    <property type="component" value="Unassembled WGS sequence"/>
</dbReference>
<keyword evidence="2" id="KW-1185">Reference proteome</keyword>
<name>A0ABV6LPV6_9BACI</name>
<protein>
    <submittedName>
        <fullName evidence="1">Uncharacterized protein</fullName>
    </submittedName>
</protein>
<comment type="caution">
    <text evidence="1">The sequence shown here is derived from an EMBL/GenBank/DDBJ whole genome shotgun (WGS) entry which is preliminary data.</text>
</comment>
<accession>A0ABV6LPV6</accession>
<evidence type="ECO:0000313" key="2">
    <source>
        <dbReference type="Proteomes" id="UP001589836"/>
    </source>
</evidence>
<dbReference type="RefSeq" id="WP_377348420.1">
    <property type="nucleotide sequence ID" value="NZ_JBHLTP010000011.1"/>
</dbReference>
<gene>
    <name evidence="1" type="ORF">ACFFGV_12770</name>
</gene>
<proteinExistence type="predicted"/>
<sequence length="94" mass="11433">MSYIISQPYVMVERRIKDYKQQYIEVKEYLYLYETSVSSKTKQFHLHHIFDISYKPTDGRYGFLYLHTNQGVISYQVTEDPYSFIEAFRKLINK</sequence>
<dbReference type="EMBL" id="JBHLTP010000011">
    <property type="protein sequence ID" value="MFC0524440.1"/>
    <property type="molecule type" value="Genomic_DNA"/>
</dbReference>
<organism evidence="1 2">
    <name type="scientific">Pontibacillus salicampi</name>
    <dbReference type="NCBI Taxonomy" id="1449801"/>
    <lineage>
        <taxon>Bacteria</taxon>
        <taxon>Bacillati</taxon>
        <taxon>Bacillota</taxon>
        <taxon>Bacilli</taxon>
        <taxon>Bacillales</taxon>
        <taxon>Bacillaceae</taxon>
        <taxon>Pontibacillus</taxon>
    </lineage>
</organism>